<dbReference type="RefSeq" id="WP_075417468.1">
    <property type="nucleotide sequence ID" value="NZ_MSKL01000007.1"/>
</dbReference>
<evidence type="ECO:0000259" key="1">
    <source>
        <dbReference type="Pfam" id="PF01420"/>
    </source>
</evidence>
<gene>
    <name evidence="2" type="ORF">BKH28_03305</name>
</gene>
<dbReference type="Proteomes" id="UP000186394">
    <property type="component" value="Unassembled WGS sequence"/>
</dbReference>
<dbReference type="AlphaFoldDB" id="A0A1Q8VQV1"/>
<proteinExistence type="predicted"/>
<protein>
    <recommendedName>
        <fullName evidence="1">Type I restriction modification DNA specificity domain-containing protein</fullName>
    </recommendedName>
</protein>
<evidence type="ECO:0000313" key="2">
    <source>
        <dbReference type="EMBL" id="OLO50472.1"/>
    </source>
</evidence>
<comment type="caution">
    <text evidence="2">The sequence shown here is derived from an EMBL/GenBank/DDBJ whole genome shotgun (WGS) entry which is preliminary data.</text>
</comment>
<reference evidence="2 3" key="1">
    <citation type="submission" date="2016-12" db="EMBL/GenBank/DDBJ databases">
        <title>Genomic comparison of strains in the 'Actinomyces naeslundii' group.</title>
        <authorList>
            <person name="Mughal S.R."/>
            <person name="Do T."/>
            <person name="Gilbert S.C."/>
            <person name="Witherden E.A."/>
            <person name="Didelot X."/>
            <person name="Beighton D."/>
        </authorList>
    </citation>
    <scope>NUCLEOTIDE SEQUENCE [LARGE SCALE GENOMIC DNA]</scope>
    <source>
        <strain evidence="2 3">P6N</strain>
    </source>
</reference>
<dbReference type="GO" id="GO:0003677">
    <property type="term" value="F:DNA binding"/>
    <property type="evidence" value="ECO:0007669"/>
    <property type="project" value="InterPro"/>
</dbReference>
<accession>A0A1Q8VQV1</accession>
<dbReference type="Pfam" id="PF01420">
    <property type="entry name" value="Methylase_S"/>
    <property type="match status" value="1"/>
</dbReference>
<sequence>MNTFESLHFQPMLITDVFESIAASKAWYDKSALSTTGVPSYPFVSRTKADNGVDGFCSRQEKDPEAGNAITIGLDTQTVGFQPVAFYTSQNIQILRHSNLTPTTAVVLMTVIQTQLRKFSWGGNGATLGRLKATKIMVPTTADSADESVVDWGGISELGRELFAEVHMHTRIALDHLLQVMSASDLS</sequence>
<organism evidence="2 3">
    <name type="scientific">Actinomyces oris</name>
    <dbReference type="NCBI Taxonomy" id="544580"/>
    <lineage>
        <taxon>Bacteria</taxon>
        <taxon>Bacillati</taxon>
        <taxon>Actinomycetota</taxon>
        <taxon>Actinomycetes</taxon>
        <taxon>Actinomycetales</taxon>
        <taxon>Actinomycetaceae</taxon>
        <taxon>Actinomyces</taxon>
    </lineage>
</organism>
<feature type="domain" description="Type I restriction modification DNA specificity" evidence="1">
    <location>
        <begin position="10"/>
        <end position="141"/>
    </location>
</feature>
<evidence type="ECO:0000313" key="3">
    <source>
        <dbReference type="Proteomes" id="UP000186394"/>
    </source>
</evidence>
<dbReference type="OrthoDB" id="5109672at2"/>
<dbReference type="InterPro" id="IPR000055">
    <property type="entry name" value="Restrct_endonuc_typeI_TRD"/>
</dbReference>
<name>A0A1Q8VQV1_9ACTO</name>
<dbReference type="EMBL" id="MSKL01000007">
    <property type="protein sequence ID" value="OLO50472.1"/>
    <property type="molecule type" value="Genomic_DNA"/>
</dbReference>